<sequence length="146" mass="16407">MSRVWTTLVVTQWAKKAQKVVSDSEESDHRNFRPRGKDHAPGRLLFNVALGATQRDGLCLKVFRKQAKKHAAAEDMSPRRRFPPRGGGGDTPRATRRCWHEIVDGIDARRNPSKADLGILINCRLWDEGRTSAIMGSGAPETCWEE</sequence>
<dbReference type="WBParaSite" id="L893_g1269.t1">
    <property type="protein sequence ID" value="L893_g1269.t1"/>
    <property type="gene ID" value="L893_g1269"/>
</dbReference>
<dbReference type="Proteomes" id="UP000095287">
    <property type="component" value="Unplaced"/>
</dbReference>
<protein>
    <submittedName>
        <fullName evidence="3">Uncharacterized protein</fullName>
    </submittedName>
</protein>
<name>A0A1I7Y5G4_9BILA</name>
<keyword evidence="2" id="KW-1185">Reference proteome</keyword>
<feature type="region of interest" description="Disordered" evidence="1">
    <location>
        <begin position="69"/>
        <end position="94"/>
    </location>
</feature>
<proteinExistence type="predicted"/>
<evidence type="ECO:0000313" key="3">
    <source>
        <dbReference type="WBParaSite" id="L893_g1269.t1"/>
    </source>
</evidence>
<accession>A0A1I7Y5G4</accession>
<evidence type="ECO:0000313" key="2">
    <source>
        <dbReference type="Proteomes" id="UP000095287"/>
    </source>
</evidence>
<evidence type="ECO:0000256" key="1">
    <source>
        <dbReference type="SAM" id="MobiDB-lite"/>
    </source>
</evidence>
<organism evidence="2 3">
    <name type="scientific">Steinernema glaseri</name>
    <dbReference type="NCBI Taxonomy" id="37863"/>
    <lineage>
        <taxon>Eukaryota</taxon>
        <taxon>Metazoa</taxon>
        <taxon>Ecdysozoa</taxon>
        <taxon>Nematoda</taxon>
        <taxon>Chromadorea</taxon>
        <taxon>Rhabditida</taxon>
        <taxon>Tylenchina</taxon>
        <taxon>Panagrolaimomorpha</taxon>
        <taxon>Strongyloidoidea</taxon>
        <taxon>Steinernematidae</taxon>
        <taxon>Steinernema</taxon>
    </lineage>
</organism>
<reference evidence="3" key="1">
    <citation type="submission" date="2016-11" db="UniProtKB">
        <authorList>
            <consortium name="WormBaseParasite"/>
        </authorList>
    </citation>
    <scope>IDENTIFICATION</scope>
</reference>
<dbReference type="AlphaFoldDB" id="A0A1I7Y5G4"/>